<evidence type="ECO:0000256" key="2">
    <source>
        <dbReference type="ARBA" id="ARBA00022598"/>
    </source>
</evidence>
<organism evidence="10 11">
    <name type="scientific">Murimonas intestini</name>
    <dbReference type="NCBI Taxonomy" id="1337051"/>
    <lineage>
        <taxon>Bacteria</taxon>
        <taxon>Bacillati</taxon>
        <taxon>Bacillota</taxon>
        <taxon>Clostridia</taxon>
        <taxon>Lachnospirales</taxon>
        <taxon>Lachnospiraceae</taxon>
        <taxon>Murimonas</taxon>
    </lineage>
</organism>
<dbReference type="CDD" id="cd03130">
    <property type="entry name" value="GATase1_CobB"/>
    <property type="match status" value="1"/>
</dbReference>
<evidence type="ECO:0000256" key="6">
    <source>
        <dbReference type="ARBA" id="ARBA00022962"/>
    </source>
</evidence>
<dbReference type="EMBL" id="QGGY01000017">
    <property type="protein sequence ID" value="PWJ72570.1"/>
    <property type="molecule type" value="Genomic_DNA"/>
</dbReference>
<dbReference type="GO" id="GO:0005524">
    <property type="term" value="F:ATP binding"/>
    <property type="evidence" value="ECO:0007669"/>
    <property type="project" value="UniProtKB-UniRule"/>
</dbReference>
<comment type="function">
    <text evidence="7">Catalyzes the ATP-dependent amidation of the two carboxylate groups at positions a and c of cobyrinate, using either L-glutamine or ammonia as the nitrogen source.</text>
</comment>
<dbReference type="NCBIfam" id="NF002204">
    <property type="entry name" value="PRK01077.1"/>
    <property type="match status" value="1"/>
</dbReference>
<evidence type="ECO:0000313" key="10">
    <source>
        <dbReference type="EMBL" id="PWJ72570.1"/>
    </source>
</evidence>
<keyword evidence="4 7" id="KW-0067">ATP-binding</keyword>
<keyword evidence="5 7" id="KW-0460">Magnesium</keyword>
<name>A0AB73SYU0_9FIRM</name>
<dbReference type="PANTHER" id="PTHR43873:SF1">
    <property type="entry name" value="COBYRINATE A,C-DIAMIDE SYNTHASE"/>
    <property type="match status" value="1"/>
</dbReference>
<dbReference type="Pfam" id="PF01656">
    <property type="entry name" value="CbiA"/>
    <property type="match status" value="1"/>
</dbReference>
<dbReference type="InterPro" id="IPR002586">
    <property type="entry name" value="CobQ/CobB/MinD/ParA_Nub-bd_dom"/>
</dbReference>
<evidence type="ECO:0000256" key="3">
    <source>
        <dbReference type="ARBA" id="ARBA00022741"/>
    </source>
</evidence>
<dbReference type="NCBIfam" id="TIGR00379">
    <property type="entry name" value="cobB"/>
    <property type="match status" value="1"/>
</dbReference>
<feature type="site" description="Increases nucleophilicity of active site Cys" evidence="7">
    <location>
        <position position="432"/>
    </location>
</feature>
<dbReference type="Gene3D" id="3.40.50.300">
    <property type="entry name" value="P-loop containing nucleotide triphosphate hydrolases"/>
    <property type="match status" value="1"/>
</dbReference>
<evidence type="ECO:0000259" key="9">
    <source>
        <dbReference type="Pfam" id="PF07685"/>
    </source>
</evidence>
<reference evidence="10 11" key="1">
    <citation type="submission" date="2018-05" db="EMBL/GenBank/DDBJ databases">
        <authorList>
            <person name="Goeker M."/>
            <person name="Huntemann M."/>
            <person name="Clum A."/>
            <person name="Pillay M."/>
            <person name="Palaniappan K."/>
            <person name="Varghese N."/>
            <person name="Mikhailova N."/>
            <person name="Stamatis D."/>
            <person name="Reddy T."/>
            <person name="Daum C."/>
            <person name="Shapiro N."/>
            <person name="Ivanova N."/>
            <person name="Kyrpides N."/>
            <person name="Woyke T."/>
        </authorList>
    </citation>
    <scope>NUCLEOTIDE SEQUENCE [LARGE SCALE GENOMIC DNA]</scope>
    <source>
        <strain evidence="10 11">DSM 26524</strain>
    </source>
</reference>
<dbReference type="InterPro" id="IPR004484">
    <property type="entry name" value="CbiA/CobB_synth"/>
</dbReference>
<evidence type="ECO:0000256" key="4">
    <source>
        <dbReference type="ARBA" id="ARBA00022840"/>
    </source>
</evidence>
<feature type="domain" description="CobB/CobQ-like glutamine amidotransferase" evidence="9">
    <location>
        <begin position="249"/>
        <end position="396"/>
    </location>
</feature>
<keyword evidence="2 7" id="KW-0436">Ligase</keyword>
<dbReference type="SUPFAM" id="SSF52317">
    <property type="entry name" value="Class I glutamine amidotransferase-like"/>
    <property type="match status" value="1"/>
</dbReference>
<dbReference type="Gene3D" id="3.40.50.880">
    <property type="match status" value="1"/>
</dbReference>
<dbReference type="Pfam" id="PF07685">
    <property type="entry name" value="GATase_3"/>
    <property type="match status" value="1"/>
</dbReference>
<gene>
    <name evidence="7" type="primary">cbiA</name>
    <name evidence="10" type="ORF">C7383_11740</name>
</gene>
<dbReference type="PROSITE" id="PS51274">
    <property type="entry name" value="GATASE_COBBQ"/>
    <property type="match status" value="1"/>
</dbReference>
<evidence type="ECO:0000256" key="1">
    <source>
        <dbReference type="ARBA" id="ARBA00001946"/>
    </source>
</evidence>
<dbReference type="GO" id="GO:0042242">
    <property type="term" value="F:cobyrinic acid a,c-diamide synthase activity"/>
    <property type="evidence" value="ECO:0007669"/>
    <property type="project" value="UniProtKB-UniRule"/>
</dbReference>
<proteinExistence type="inferred from homology"/>
<dbReference type="InterPro" id="IPR029062">
    <property type="entry name" value="Class_I_gatase-like"/>
</dbReference>
<comment type="domain">
    <text evidence="7">Comprises of two domains. The C-terminal domain contains the binding site for glutamine and catalyzes the hydrolysis of this substrate to glutamate and ammonia. The N-terminal domain is anticipated to bind ATP and cobyrinate and catalyzes the ultimate synthesis of the diamide product. The ammonia produced via the glutaminase domain is probably translocated to the adjacent domain via a molecular tunnel, where it reacts with an activated intermediate.</text>
</comment>
<evidence type="ECO:0000259" key="8">
    <source>
        <dbReference type="Pfam" id="PF01656"/>
    </source>
</evidence>
<comment type="similarity">
    <text evidence="7">Belongs to the CobB/CbiA family.</text>
</comment>
<feature type="active site" description="Nucleophile" evidence="7">
    <location>
        <position position="332"/>
    </location>
</feature>
<sequence>MMNNPRILIAAPASGSGKTMVTCGLLRALQRRGLVPASFKCGPDYIDPMFHTKVLGTHSRNLDTFFTDEEMTKYLFLKNSEGADISVMEGVMGYYDGLGGVSVTASAYDLSRATRTPSVLLVDARGSSVSILAVVKGFLTYREDSLIKGVILNRMSGMLYPRIRKLIEEELGIKVYGYVEKLTDFTLESRHLGLVMPDEVADLGRKLDGLAVQLEKTLDIDGLIELAGSTVPISSHIEKTWMGKRDGTRIGVARDEAFCFMYEDNLELLKELGAELAEFSPLYDERLPEGISGLILYGGYPELFAGKLSANTAMRERIRDAAAAGMPCMAECGGFMYLHDIMEDMDGNEYPMAGVVRGKAYRTDKLGRFGYIELSPMNSQMLGMDVGTIKAHEFHYFDSTACGDAFLAKKPLQDRSWRCIQGGSSLIAGFPHLYYYSNPEAAGRFVEACRRYKKDKEAGGRNG</sequence>
<keyword evidence="6 7" id="KW-0315">Glutamine amidotransferase</keyword>
<accession>A0AB73SYU0</accession>
<comment type="pathway">
    <text evidence="7">Cofactor biosynthesis; adenosylcobalamin biosynthesis; cob(II)yrinate a,c-diamide from sirohydrochlorin (anaerobic route): step 10/10.</text>
</comment>
<keyword evidence="3 7" id="KW-0547">Nucleotide-binding</keyword>
<evidence type="ECO:0000313" key="11">
    <source>
        <dbReference type="Proteomes" id="UP000245412"/>
    </source>
</evidence>
<evidence type="ECO:0000256" key="5">
    <source>
        <dbReference type="ARBA" id="ARBA00022842"/>
    </source>
</evidence>
<comment type="miscellaneous">
    <text evidence="7">The a and c carboxylates of cobyrinate are activated for nucleophilic attack via formation of a phosphorylated intermediate by ATP. CbiA catalyzes first the amidation of the c-carboxylate, and then that of the a-carboxylate.</text>
</comment>
<dbReference type="EC" id="6.3.5.11" evidence="7"/>
<dbReference type="SUPFAM" id="SSF52540">
    <property type="entry name" value="P-loop containing nucleoside triphosphate hydrolases"/>
    <property type="match status" value="1"/>
</dbReference>
<dbReference type="Proteomes" id="UP000245412">
    <property type="component" value="Unassembled WGS sequence"/>
</dbReference>
<protein>
    <recommendedName>
        <fullName evidence="7">Cobyrinate a,c-diamide synthase</fullName>
        <ecNumber evidence="7">6.3.5.11</ecNumber>
    </recommendedName>
    <alternativeName>
        <fullName evidence="7">Cobyrinic acid a,c-diamide synthetase</fullName>
    </alternativeName>
</protein>
<dbReference type="InterPro" id="IPR027417">
    <property type="entry name" value="P-loop_NTPase"/>
</dbReference>
<keyword evidence="7" id="KW-0169">Cobalamin biosynthesis</keyword>
<dbReference type="HAMAP" id="MF_00027">
    <property type="entry name" value="CobB_CbiA"/>
    <property type="match status" value="1"/>
</dbReference>
<evidence type="ECO:0000256" key="7">
    <source>
        <dbReference type="HAMAP-Rule" id="MF_00027"/>
    </source>
</evidence>
<comment type="caution">
    <text evidence="10">The sequence shown here is derived from an EMBL/GenBank/DDBJ whole genome shotgun (WGS) entry which is preliminary data.</text>
</comment>
<dbReference type="PANTHER" id="PTHR43873">
    <property type="entry name" value="COBYRINATE A,C-DIAMIDE SYNTHASE"/>
    <property type="match status" value="1"/>
</dbReference>
<comment type="cofactor">
    <cofactor evidence="1 7">
        <name>Mg(2+)</name>
        <dbReference type="ChEBI" id="CHEBI:18420"/>
    </cofactor>
</comment>
<dbReference type="AlphaFoldDB" id="A0AB73SYU0"/>
<keyword evidence="11" id="KW-1185">Reference proteome</keyword>
<dbReference type="GO" id="GO:0009236">
    <property type="term" value="P:cobalamin biosynthetic process"/>
    <property type="evidence" value="ECO:0007669"/>
    <property type="project" value="UniProtKB-UniRule"/>
</dbReference>
<comment type="catalytic activity">
    <reaction evidence="7">
        <text>cob(II)yrinate + 2 L-glutamine + 2 ATP + 2 H2O = cob(II)yrinate a,c diamide + 2 L-glutamate + 2 ADP + 2 phosphate + 2 H(+)</text>
        <dbReference type="Rhea" id="RHEA:26289"/>
        <dbReference type="ChEBI" id="CHEBI:15377"/>
        <dbReference type="ChEBI" id="CHEBI:15378"/>
        <dbReference type="ChEBI" id="CHEBI:29985"/>
        <dbReference type="ChEBI" id="CHEBI:30616"/>
        <dbReference type="ChEBI" id="CHEBI:43474"/>
        <dbReference type="ChEBI" id="CHEBI:58359"/>
        <dbReference type="ChEBI" id="CHEBI:58537"/>
        <dbReference type="ChEBI" id="CHEBI:58894"/>
        <dbReference type="ChEBI" id="CHEBI:456216"/>
        <dbReference type="EC" id="6.3.5.11"/>
    </reaction>
</comment>
<feature type="domain" description="CobQ/CobB/MinD/ParA nucleotide binding" evidence="8">
    <location>
        <begin position="7"/>
        <end position="191"/>
    </location>
</feature>
<dbReference type="InterPro" id="IPR011698">
    <property type="entry name" value="GATase_3"/>
</dbReference>